<feature type="disulfide bond" evidence="6">
    <location>
        <begin position="229"/>
        <end position="238"/>
    </location>
</feature>
<gene>
    <name evidence="10" type="ORF">QE152_g24856</name>
</gene>
<evidence type="ECO:0000256" key="6">
    <source>
        <dbReference type="PROSITE-ProRule" id="PRU00076"/>
    </source>
</evidence>
<dbReference type="FunFam" id="2.10.25.10:FF:000031">
    <property type="entry name" value="neurogenic locus notch homolog protein 3"/>
    <property type="match status" value="2"/>
</dbReference>
<dbReference type="SUPFAM" id="SSF57196">
    <property type="entry name" value="EGF/Laminin"/>
    <property type="match status" value="23"/>
</dbReference>
<feature type="domain" description="EGF-like" evidence="9">
    <location>
        <begin position="745"/>
        <end position="781"/>
    </location>
</feature>
<feature type="disulfide bond" evidence="6">
    <location>
        <begin position="1101"/>
        <end position="1110"/>
    </location>
</feature>
<keyword evidence="5" id="KW-0325">Glycoprotein</keyword>
<evidence type="ECO:0000313" key="10">
    <source>
        <dbReference type="EMBL" id="KAK9712543.1"/>
    </source>
</evidence>
<feature type="disulfide bond" evidence="6">
    <location>
        <begin position="605"/>
        <end position="614"/>
    </location>
</feature>
<dbReference type="Pfam" id="PF00008">
    <property type="entry name" value="EGF"/>
    <property type="match status" value="13"/>
</dbReference>
<dbReference type="PRINTS" id="PR00010">
    <property type="entry name" value="EGFBLOOD"/>
</dbReference>
<feature type="disulfide bond" evidence="6">
    <location>
        <begin position="645"/>
        <end position="654"/>
    </location>
</feature>
<feature type="domain" description="EGF-like" evidence="9">
    <location>
        <begin position="1826"/>
        <end position="1856"/>
    </location>
</feature>
<feature type="domain" description="EGF-like" evidence="9">
    <location>
        <begin position="2014"/>
        <end position="2052"/>
    </location>
</feature>
<comment type="caution">
    <text evidence="10">The sequence shown here is derived from an EMBL/GenBank/DDBJ whole genome shotgun (WGS) entry which is preliminary data.</text>
</comment>
<feature type="disulfide bond" evidence="6">
    <location>
        <begin position="675"/>
        <end position="692"/>
    </location>
</feature>
<dbReference type="Pfam" id="PF02210">
    <property type="entry name" value="Laminin_G_2"/>
    <property type="match status" value="1"/>
</dbReference>
<dbReference type="PANTHER" id="PTHR24033">
    <property type="entry name" value="EGF-LIKE DOMAIN-CONTAINING PROTEIN"/>
    <property type="match status" value="1"/>
</dbReference>
<feature type="domain" description="EGF-like" evidence="9">
    <location>
        <begin position="243"/>
        <end position="281"/>
    </location>
</feature>
<feature type="disulfide bond" evidence="6">
    <location>
        <begin position="1846"/>
        <end position="1855"/>
    </location>
</feature>
<feature type="disulfide bond" evidence="6">
    <location>
        <begin position="915"/>
        <end position="924"/>
    </location>
</feature>
<dbReference type="Pfam" id="PF00054">
    <property type="entry name" value="Laminin_G_1"/>
    <property type="match status" value="2"/>
</dbReference>
<feature type="domain" description="EGF-like" evidence="9">
    <location>
        <begin position="821"/>
        <end position="858"/>
    </location>
</feature>
<dbReference type="InterPro" id="IPR013032">
    <property type="entry name" value="EGF-like_CS"/>
</dbReference>
<feature type="disulfide bond" evidence="6">
    <location>
        <begin position="1058"/>
        <end position="1067"/>
    </location>
</feature>
<evidence type="ECO:0000256" key="3">
    <source>
        <dbReference type="ARBA" id="ARBA00022737"/>
    </source>
</evidence>
<dbReference type="FunFam" id="2.10.25.10:FF:000321">
    <property type="entry name" value="Protein delta homolog 1"/>
    <property type="match status" value="1"/>
</dbReference>
<feature type="disulfide bond" evidence="6">
    <location>
        <begin position="2002"/>
        <end position="2011"/>
    </location>
</feature>
<dbReference type="InterPro" id="IPR000152">
    <property type="entry name" value="EGF-type_Asp/Asn_hydroxyl_site"/>
</dbReference>
<dbReference type="FunFam" id="2.60.120.200:FF:000143">
    <property type="entry name" value="Crumbs, isoform D"/>
    <property type="match status" value="1"/>
</dbReference>
<dbReference type="PRINTS" id="PR01983">
    <property type="entry name" value="NOTCH"/>
</dbReference>
<dbReference type="Gene3D" id="2.60.120.200">
    <property type="match status" value="4"/>
</dbReference>
<comment type="caution">
    <text evidence="6">Lacks conserved residue(s) required for the propagation of feature annotation.</text>
</comment>
<dbReference type="GO" id="GO:0030855">
    <property type="term" value="P:epithelial cell differentiation"/>
    <property type="evidence" value="ECO:0007669"/>
    <property type="project" value="UniProtKB-ARBA"/>
</dbReference>
<evidence type="ECO:0000256" key="4">
    <source>
        <dbReference type="ARBA" id="ARBA00023157"/>
    </source>
</evidence>
<keyword evidence="1 6" id="KW-0245">EGF-like domain</keyword>
<dbReference type="SMART" id="SM00181">
    <property type="entry name" value="EGF"/>
    <property type="match status" value="32"/>
</dbReference>
<feature type="disulfide bond" evidence="6">
    <location>
        <begin position="999"/>
        <end position="1009"/>
    </location>
</feature>
<dbReference type="SMART" id="SM00282">
    <property type="entry name" value="LamG"/>
    <property type="match status" value="4"/>
</dbReference>
<evidence type="ECO:0000259" key="8">
    <source>
        <dbReference type="PROSITE" id="PS50025"/>
    </source>
</evidence>
<feature type="disulfide bond" evidence="6">
    <location>
        <begin position="316"/>
        <end position="325"/>
    </location>
</feature>
<feature type="disulfide bond" evidence="6">
    <location>
        <begin position="1884"/>
        <end position="1893"/>
    </location>
</feature>
<dbReference type="InterPro" id="IPR051830">
    <property type="entry name" value="NOTCH_homolog"/>
</dbReference>
<feature type="disulfide bond" evidence="6">
    <location>
        <begin position="1555"/>
        <end position="1565"/>
    </location>
</feature>
<feature type="chain" id="PRO_5043463706" evidence="7">
    <location>
        <begin position="29"/>
        <end position="2182"/>
    </location>
</feature>
<dbReference type="PROSITE" id="PS00022">
    <property type="entry name" value="EGF_1"/>
    <property type="match status" value="24"/>
</dbReference>
<dbReference type="Proteomes" id="UP001458880">
    <property type="component" value="Unassembled WGS sequence"/>
</dbReference>
<dbReference type="InterPro" id="IPR013320">
    <property type="entry name" value="ConA-like_dom_sf"/>
</dbReference>
<keyword evidence="2 7" id="KW-0732">Signal</keyword>
<dbReference type="Pfam" id="PF12661">
    <property type="entry name" value="hEGF"/>
    <property type="match status" value="9"/>
</dbReference>
<evidence type="ECO:0000313" key="11">
    <source>
        <dbReference type="Proteomes" id="UP001458880"/>
    </source>
</evidence>
<dbReference type="InterPro" id="IPR049883">
    <property type="entry name" value="NOTCH1_EGF-like"/>
</dbReference>
<dbReference type="FunFam" id="2.10.25.10:FF:000006">
    <property type="entry name" value="Versican core protein-like isoform 1"/>
    <property type="match status" value="1"/>
</dbReference>
<feature type="domain" description="EGF-like" evidence="9">
    <location>
        <begin position="2092"/>
        <end position="2132"/>
    </location>
</feature>
<feature type="domain" description="Laminin G" evidence="8">
    <location>
        <begin position="1328"/>
        <end position="1555"/>
    </location>
</feature>
<dbReference type="FunFam" id="2.10.25.10:FF:000434">
    <property type="entry name" value="Predicted protein"/>
    <property type="match status" value="1"/>
</dbReference>
<dbReference type="PROSITE" id="PS00010">
    <property type="entry name" value="ASX_HYDROXYL"/>
    <property type="match status" value="21"/>
</dbReference>
<feature type="domain" description="EGF-like" evidence="9">
    <location>
        <begin position="1551"/>
        <end position="1586"/>
    </location>
</feature>
<feature type="disulfide bond" evidence="6">
    <location>
        <begin position="694"/>
        <end position="703"/>
    </location>
</feature>
<evidence type="ECO:0000256" key="1">
    <source>
        <dbReference type="ARBA" id="ARBA00022536"/>
    </source>
</evidence>
<dbReference type="GO" id="GO:0048513">
    <property type="term" value="P:animal organ development"/>
    <property type="evidence" value="ECO:0007669"/>
    <property type="project" value="UniProtKB-ARBA"/>
</dbReference>
<accession>A0AAW1K392</accession>
<proteinExistence type="predicted"/>
<feature type="disulfide bond" evidence="6">
    <location>
        <begin position="1311"/>
        <end position="1320"/>
    </location>
</feature>
<feature type="domain" description="EGF-like" evidence="9">
    <location>
        <begin position="1285"/>
        <end position="1321"/>
    </location>
</feature>
<feature type="domain" description="EGF-like" evidence="9">
    <location>
        <begin position="541"/>
        <end position="577"/>
    </location>
</feature>
<reference evidence="10 11" key="1">
    <citation type="journal article" date="2024" name="BMC Genomics">
        <title>De novo assembly and annotation of Popillia japonica's genome with initial clues to its potential as an invasive pest.</title>
        <authorList>
            <person name="Cucini C."/>
            <person name="Boschi S."/>
            <person name="Funari R."/>
            <person name="Cardaioli E."/>
            <person name="Iannotti N."/>
            <person name="Marturano G."/>
            <person name="Paoli F."/>
            <person name="Bruttini M."/>
            <person name="Carapelli A."/>
            <person name="Frati F."/>
            <person name="Nardi F."/>
        </authorList>
    </citation>
    <scope>NUCLEOTIDE SEQUENCE [LARGE SCALE GENOMIC DNA]</scope>
    <source>
        <strain evidence="10">DMR45628</strain>
    </source>
</reference>
<feature type="signal peptide" evidence="7">
    <location>
        <begin position="1"/>
        <end position="28"/>
    </location>
</feature>
<dbReference type="FunFam" id="2.10.25.10:FF:000472">
    <property type="entry name" value="Uncharacterized protein, isoform A"/>
    <property type="match status" value="2"/>
</dbReference>
<feature type="domain" description="EGF-like" evidence="9">
    <location>
        <begin position="860"/>
        <end position="896"/>
    </location>
</feature>
<feature type="domain" description="EGF-like" evidence="9">
    <location>
        <begin position="995"/>
        <end position="1030"/>
    </location>
</feature>
<name>A0AAW1K392_POPJA</name>
<dbReference type="FunFam" id="2.10.25.10:FF:000038">
    <property type="entry name" value="Fibrillin 2"/>
    <property type="match status" value="1"/>
</dbReference>
<dbReference type="InterPro" id="IPR018097">
    <property type="entry name" value="EGF_Ca-bd_CS"/>
</dbReference>
<dbReference type="SMART" id="SM00179">
    <property type="entry name" value="EGF_CA"/>
    <property type="match status" value="27"/>
</dbReference>
<dbReference type="CDD" id="cd00110">
    <property type="entry name" value="LamG"/>
    <property type="match status" value="2"/>
</dbReference>
<feature type="disulfide bond" evidence="6">
    <location>
        <begin position="431"/>
        <end position="440"/>
    </location>
</feature>
<feature type="domain" description="EGF-like" evidence="9">
    <location>
        <begin position="783"/>
        <end position="819"/>
    </location>
</feature>
<feature type="disulfide bond" evidence="6">
    <location>
        <begin position="1576"/>
        <end position="1585"/>
    </location>
</feature>
<feature type="domain" description="EGF-like" evidence="9">
    <location>
        <begin position="617"/>
        <end position="655"/>
    </location>
</feature>
<feature type="disulfide bond" evidence="6">
    <location>
        <begin position="271"/>
        <end position="280"/>
    </location>
</feature>
<dbReference type="SUPFAM" id="SSF57184">
    <property type="entry name" value="Growth factor receptor domain"/>
    <property type="match status" value="2"/>
</dbReference>
<feature type="disulfide bond" evidence="6">
    <location>
        <begin position="771"/>
        <end position="780"/>
    </location>
</feature>
<dbReference type="EMBL" id="JASPKY010000262">
    <property type="protein sequence ID" value="KAK9712543.1"/>
    <property type="molecule type" value="Genomic_DNA"/>
</dbReference>
<evidence type="ECO:0000256" key="7">
    <source>
        <dbReference type="SAM" id="SignalP"/>
    </source>
</evidence>
<feature type="domain" description="EGF-like" evidence="9">
    <location>
        <begin position="666"/>
        <end position="704"/>
    </location>
</feature>
<dbReference type="InterPro" id="IPR001791">
    <property type="entry name" value="Laminin_G"/>
</dbReference>
<dbReference type="PANTHER" id="PTHR24033:SF231">
    <property type="entry name" value="MULTIPLE EPIDERMAL GROWTH FACTOR-LIKE DOMAINS PROTEIN 8"/>
    <property type="match status" value="1"/>
</dbReference>
<feature type="disulfide bond" evidence="6">
    <location>
        <begin position="393"/>
        <end position="402"/>
    </location>
</feature>
<dbReference type="CDD" id="cd00054">
    <property type="entry name" value="EGF_CA"/>
    <property type="match status" value="17"/>
</dbReference>
<dbReference type="Gene3D" id="2.10.25.10">
    <property type="entry name" value="Laminin"/>
    <property type="match status" value="32"/>
</dbReference>
<dbReference type="FunFam" id="2.10.25.10:FF:000004">
    <property type="entry name" value="Neurogenic locus notch 1"/>
    <property type="match status" value="1"/>
</dbReference>
<organism evidence="10 11">
    <name type="scientific">Popillia japonica</name>
    <name type="common">Japanese beetle</name>
    <dbReference type="NCBI Taxonomy" id="7064"/>
    <lineage>
        <taxon>Eukaryota</taxon>
        <taxon>Metazoa</taxon>
        <taxon>Ecdysozoa</taxon>
        <taxon>Arthropoda</taxon>
        <taxon>Hexapoda</taxon>
        <taxon>Insecta</taxon>
        <taxon>Pterygota</taxon>
        <taxon>Neoptera</taxon>
        <taxon>Endopterygota</taxon>
        <taxon>Coleoptera</taxon>
        <taxon>Polyphaga</taxon>
        <taxon>Scarabaeiformia</taxon>
        <taxon>Scarabaeidae</taxon>
        <taxon>Rutelinae</taxon>
        <taxon>Popillia</taxon>
    </lineage>
</organism>
<feature type="domain" description="EGF-like" evidence="9">
    <location>
        <begin position="367"/>
        <end position="403"/>
    </location>
</feature>
<keyword evidence="4 6" id="KW-1015">Disulfide bond</keyword>
<keyword evidence="3" id="KW-0677">Repeat</keyword>
<feature type="domain" description="EGF-like" evidence="9">
    <location>
        <begin position="328"/>
        <end position="365"/>
    </location>
</feature>
<feature type="domain" description="EGF-like" evidence="9">
    <location>
        <begin position="1976"/>
        <end position="2012"/>
    </location>
</feature>
<feature type="domain" description="Laminin G" evidence="8">
    <location>
        <begin position="18"/>
        <end position="198"/>
    </location>
</feature>
<dbReference type="PROSITE" id="PS50025">
    <property type="entry name" value="LAM_G_DOMAIN"/>
    <property type="match status" value="3"/>
</dbReference>
<feature type="disulfide bond" evidence="6">
    <location>
        <begin position="1020"/>
        <end position="1029"/>
    </location>
</feature>
<dbReference type="FunFam" id="2.10.25.10:FF:000208">
    <property type="entry name" value="Crumbs 2, cell polarity complex component"/>
    <property type="match status" value="1"/>
</dbReference>
<dbReference type="GO" id="GO:0009653">
    <property type="term" value="P:anatomical structure morphogenesis"/>
    <property type="evidence" value="ECO:0007669"/>
    <property type="project" value="UniProtKB-ARBA"/>
</dbReference>
<feature type="disulfide bond" evidence="6">
    <location>
        <begin position="567"/>
        <end position="576"/>
    </location>
</feature>
<dbReference type="GO" id="GO:0005509">
    <property type="term" value="F:calcium ion binding"/>
    <property type="evidence" value="ECO:0007669"/>
    <property type="project" value="InterPro"/>
</dbReference>
<feature type="domain" description="EGF-like" evidence="9">
    <location>
        <begin position="405"/>
        <end position="441"/>
    </location>
</feature>
<feature type="disulfide bond" evidence="6">
    <location>
        <begin position="2122"/>
        <end position="2131"/>
    </location>
</feature>
<protein>
    <submittedName>
        <fullName evidence="10">Laminin G domain</fullName>
    </submittedName>
</protein>
<feature type="domain" description="Laminin G" evidence="8">
    <location>
        <begin position="1113"/>
        <end position="1283"/>
    </location>
</feature>
<dbReference type="PROSITE" id="PS01186">
    <property type="entry name" value="EGF_2"/>
    <property type="match status" value="18"/>
</dbReference>
<dbReference type="FunFam" id="2.10.25.10:FF:000123">
    <property type="entry name" value="Crumbs homolog 1 (Drosophila)"/>
    <property type="match status" value="1"/>
</dbReference>
<dbReference type="FunFam" id="2.10.25.10:FF:000143">
    <property type="entry name" value="Protein crumbs 1"/>
    <property type="match status" value="1"/>
</dbReference>
<feature type="disulfide bond" evidence="6">
    <location>
        <begin position="733"/>
        <end position="742"/>
    </location>
</feature>
<feature type="disulfide bond" evidence="6">
    <location>
        <begin position="2081"/>
        <end position="2090"/>
    </location>
</feature>
<feature type="domain" description="EGF-like" evidence="9">
    <location>
        <begin position="2054"/>
        <end position="2091"/>
    </location>
</feature>
<feature type="domain" description="EGF-like" evidence="9">
    <location>
        <begin position="286"/>
        <end position="326"/>
    </location>
</feature>
<dbReference type="InterPro" id="IPR009030">
    <property type="entry name" value="Growth_fac_rcpt_cys_sf"/>
</dbReference>
<evidence type="ECO:0000256" key="2">
    <source>
        <dbReference type="ARBA" id="ARBA00022729"/>
    </source>
</evidence>
<feature type="domain" description="EGF-like" evidence="9">
    <location>
        <begin position="1070"/>
        <end position="1111"/>
    </location>
</feature>
<feature type="disulfide bond" evidence="6">
    <location>
        <begin position="1922"/>
        <end position="1931"/>
    </location>
</feature>
<feature type="domain" description="EGF-like" evidence="9">
    <location>
        <begin position="203"/>
        <end position="239"/>
    </location>
</feature>
<feature type="disulfide bond" evidence="6">
    <location>
        <begin position="626"/>
        <end position="643"/>
    </location>
</feature>
<dbReference type="PROSITE" id="PS50026">
    <property type="entry name" value="EGF_3"/>
    <property type="match status" value="29"/>
</dbReference>
<dbReference type="SUPFAM" id="SSF49899">
    <property type="entry name" value="Concanavalin A-like lectins/glucanases"/>
    <property type="match status" value="4"/>
</dbReference>
<feature type="disulfide bond" evidence="6">
    <location>
        <begin position="809"/>
        <end position="818"/>
    </location>
</feature>
<feature type="domain" description="EGF-like" evidence="9">
    <location>
        <begin position="1032"/>
        <end position="1068"/>
    </location>
</feature>
<feature type="domain" description="EGF-like" evidence="9">
    <location>
        <begin position="482"/>
        <end position="515"/>
    </location>
</feature>
<dbReference type="GO" id="GO:0003008">
    <property type="term" value="P:system process"/>
    <property type="evidence" value="ECO:0007669"/>
    <property type="project" value="UniProtKB-ARBA"/>
</dbReference>
<sequence length="2182" mass="241878">MWFLAITTNRVLSSLVLSVLFTMTTISGQILGPSNQPEAYLNVSTYIRLQTTISLKKHTGLSFRTCVGGELFSQTHKENVIELKVEEDGIRFSVKTLGRQYEERILGNFTDNRWHNVDLQYMLGNLTLNVDGQIKLLANSTYRTELLTSPGLYNEGAVLIVGKHYNGCIKEGPSIVFNETVIQAHDTKFGPCPLGDDCTVRETTKQCKNEPCMRHGTCIDKETTYQCICPPRYTGKNCEMEMLPNYCKSEVVTCLNNGACTDVRDGYICNCPPEYTGARCEIEVTTEIQCPSNPCTNGATCQVKVINGTNTIICLCPDGFSGEHCETDIDYCKHHQCQNNGNCRDGKYNYTCDCTHTGYEGPFCTENINECATSPCLNNGLCFDNYGSYWCQCMHGYDGPNCDHEIRECESQPCLNNGICDDIADGYQCRCPPGYSGMQCELASQHRQVSCDSNVQCEPYGNCINNKCTCNPEYAGVYPNCKIDCTKSPCKNGGSCIDTYNCVCPSGFSVGNYCKEQINSQLEGYFCTCESGWTGVNCDTNIDECLSNPCFNGGICFDKVPFFKCHCLPGFTGDRCEEKTGDCSILPCINGGTCKLGPNGYVCECPTHWMGDRCERQYTQCDTNRCLNNGICKMDLITREQICQCLPGYEGHFCQTCLKADCLPVRTDICASNPCPQNANCIPKPGEANYTCICKNGFQEPDCTDIDECEIPNQHPCNDGICKNTIGGFQCYCKPGFTGEFCNLDIDECLSLPCKNSGTCINKINNYECQCPAGYTGKNCHIDINECDSDPCKFNSTCIDGKNDFQCICEEGRTGKTCETNINDCIPPPCLNGGVCNDELNSYWCDCTNTGYKGDKCEININDCENNPCTNGGTCQDEIRDYTCICPPGYIGKACEIDVDECKKQDEIRDYTCICPPGYIGKACEIDVDECKKQPCLHGGTCLQRSNQTLYDPSFHSQLNIALPEIYYGKFNYSAAAGFDCLCVSGIKGPKCEEDIYECESNPCKAGTCLDKIGYYVCQCDEGFEGELCELDIDECERKQPCDHGTCRDLRNDYFCDCDAGYGGKNCSVALTGCTNSPCKNNGSCIPYIIDETDHRFNCSCEHGFFGSTCELVTTISLSGNTLITVNTTRDEGYDIQLRFKTTLSDGVLAVGTGQTYYVLELSKGRLNLRSSLLNKWAGVFIGSSLNNSEWQRVFVAINTSHIVLSANDEQTIYPISNAEPNINATVAPSFPVTYIGDPKEIRTLAKEPPLVGCIEDLIINSAWVLPTLPNPTVSIHNAEVGCHRKPLCNPNPCESGGHCTDKWRNFSCTCERPYLGHTCQYNYTAATFCHENITNSLVTVRVDKDAKRAVRSYVGISMFIRTRESAGQVFYLGSLNEVGKEQETYISAQLEKGELYVKMEIHGNVEAYFVGGIKLDNGFNHLIEVMRNVSLVQVKINGTEYFRKTISSTGYLDADILYLGGRPSTFRAVRQAFDLPKQDPSIVTGPTAVTASLNKEVAHFKGIIQDVQISGGNEIMVVEFFPLNVIDLDIPKSFGNVTFDNTTVLPGVLSDDMCISNPCGNGTCRNTWNDYQCECPTGFKGKTCKEREFCKIEQCPNGSKCINLGNGLECLANATFDGTGPSLLYKYSSRSSELIKYIEITYRTRSQGSILYAQYIEDHFLIFVHYDEVLIKWNIQKTSNLYKFKKENFVGQWITLRLLFKEGIVRGGFKDPVLDENSEIISEEFNLKSFTEMFEYGLIYVGGSNETHFYQILHNSILNNSYNDTSLPPNQSIPGTDKYKGCLGEIRINNYLLPYFSNKILPKGIVSQTYELLQDFNNTGCRLCFDVDCNRGECADPEHSYKCKCPPGFDGDDCSIDIDECSNNECKNNATCIDQIAKYSCNCSLGYTGEFCETDINECESSPCQNGGTCQDLTGTYACVCNESFIGYNCENARVITCLDLPCQDNSTCRDDYNATTGNNFTCDCREGMVGVFCNIPYCKEVLCKNGGTCADNIRPPKCICAAGFEGNVCSIDINECDVWKPCKNGGRCEDRTNDYVCHCEGTGFDGRNCERDIDECEAQPNRCGKGKCENIPGSYKCVCENKKCGPYCNLDDPCAMKPCAQESECISSCTDSIPDYKCLCPPEWTGKNCSESQSVRPRHMQDGRVNILVFLLRVLGINCTTDTSGVRGTAELYKRGTGDL</sequence>
<feature type="domain" description="EGF-like" evidence="9">
    <location>
        <begin position="1896"/>
        <end position="1932"/>
    </location>
</feature>
<dbReference type="PROSITE" id="PS01187">
    <property type="entry name" value="EGF_CA"/>
    <property type="match status" value="8"/>
</dbReference>
<dbReference type="InterPro" id="IPR000742">
    <property type="entry name" value="EGF"/>
</dbReference>
<feature type="domain" description="EGF-like" evidence="9">
    <location>
        <begin position="705"/>
        <end position="743"/>
    </location>
</feature>
<feature type="disulfide bond" evidence="6">
    <location>
        <begin position="886"/>
        <end position="895"/>
    </location>
</feature>
<dbReference type="FunFam" id="2.10.25.10:FF:000575">
    <property type="entry name" value="Crumbs, isoform C"/>
    <property type="match status" value="1"/>
</dbReference>
<dbReference type="InterPro" id="IPR001881">
    <property type="entry name" value="EGF-like_Ca-bd_dom"/>
</dbReference>
<keyword evidence="11" id="KW-1185">Reference proteome</keyword>
<feature type="domain" description="EGF-like" evidence="9">
    <location>
        <begin position="898"/>
        <end position="925"/>
    </location>
</feature>
<feature type="domain" description="EGF-like" evidence="9">
    <location>
        <begin position="1858"/>
        <end position="1894"/>
    </location>
</feature>
<feature type="domain" description="EGF-like" evidence="9">
    <location>
        <begin position="579"/>
        <end position="615"/>
    </location>
</feature>
<evidence type="ECO:0000256" key="5">
    <source>
        <dbReference type="ARBA" id="ARBA00023180"/>
    </source>
</evidence>
<dbReference type="Pfam" id="PF07645">
    <property type="entry name" value="EGF_CA"/>
    <property type="match status" value="2"/>
</dbReference>
<evidence type="ECO:0000259" key="9">
    <source>
        <dbReference type="PROSITE" id="PS50026"/>
    </source>
</evidence>